<dbReference type="KEGG" id="salf:SMD44_p10013"/>
<evidence type="ECO:0000313" key="2">
    <source>
        <dbReference type="Proteomes" id="UP000195880"/>
    </source>
</evidence>
<keyword evidence="1" id="KW-0614">Plasmid</keyword>
<proteinExistence type="predicted"/>
<dbReference type="RefSeq" id="WP_100112362.1">
    <property type="nucleotide sequence ID" value="NZ_CP023976.1"/>
</dbReference>
<sequence length="78" mass="8656">MALITVHRLTKDARRVTARVGGVVHDLGRVYNDNDLTEALRRAGVEEPADVWDDPDIVTWEGEEAHVWGSGLPRPPVT</sequence>
<evidence type="ECO:0000313" key="1">
    <source>
        <dbReference type="EMBL" id="ATM24512.1"/>
    </source>
</evidence>
<dbReference type="OrthoDB" id="4255520at2"/>
<dbReference type="AlphaFoldDB" id="A0A291W4N5"/>
<gene>
    <name evidence="1" type="ORF">SMD44_p10013</name>
</gene>
<geneLocation type="plasmid" evidence="2">
    <name>pmdjk44.1</name>
</geneLocation>
<protein>
    <submittedName>
        <fullName evidence="1">Uncharacterized protein</fullName>
    </submittedName>
</protein>
<dbReference type="EMBL" id="CP023976">
    <property type="protein sequence ID" value="ATM24512.1"/>
    <property type="molecule type" value="Genomic_DNA"/>
</dbReference>
<organism evidence="1 2">
    <name type="scientific">Streptomyces alboflavus</name>
    <dbReference type="NCBI Taxonomy" id="67267"/>
    <lineage>
        <taxon>Bacteria</taxon>
        <taxon>Bacillati</taxon>
        <taxon>Actinomycetota</taxon>
        <taxon>Actinomycetes</taxon>
        <taxon>Kitasatosporales</taxon>
        <taxon>Streptomycetaceae</taxon>
        <taxon>Streptomyces</taxon>
    </lineage>
</organism>
<dbReference type="Proteomes" id="UP000195880">
    <property type="component" value="Plasmid pMDJK44.1"/>
</dbReference>
<keyword evidence="2" id="KW-1185">Reference proteome</keyword>
<reference evidence="1 2" key="1">
    <citation type="submission" date="2017-10" db="EMBL/GenBank/DDBJ databases">
        <title>Streptomyces alboflavus Genome sequencing and assembly.</title>
        <authorList>
            <person name="Wang Y."/>
            <person name="Du B."/>
            <person name="Ding Y."/>
            <person name="Liu H."/>
            <person name="Hou Q."/>
            <person name="Liu K."/>
            <person name="Wang C."/>
            <person name="Yao L."/>
        </authorList>
    </citation>
    <scope>NUCLEOTIDE SEQUENCE [LARGE SCALE GENOMIC DNA]</scope>
    <source>
        <strain evidence="1 2">MDJK44</strain>
        <plasmid evidence="2">Plasmid pmdjk44.1</plasmid>
    </source>
</reference>
<accession>A0A291W4N5</accession>
<name>A0A291W4N5_9ACTN</name>